<name>A0ABV2TC00_9BACT</name>
<evidence type="ECO:0000313" key="2">
    <source>
        <dbReference type="EMBL" id="MET6999649.1"/>
    </source>
</evidence>
<keyword evidence="1" id="KW-1133">Transmembrane helix</keyword>
<keyword evidence="1" id="KW-0812">Transmembrane</keyword>
<keyword evidence="3" id="KW-1185">Reference proteome</keyword>
<organism evidence="2 3">
    <name type="scientific">Chitinophaga defluvii</name>
    <dbReference type="NCBI Taxonomy" id="3163343"/>
    <lineage>
        <taxon>Bacteria</taxon>
        <taxon>Pseudomonadati</taxon>
        <taxon>Bacteroidota</taxon>
        <taxon>Chitinophagia</taxon>
        <taxon>Chitinophagales</taxon>
        <taxon>Chitinophagaceae</taxon>
        <taxon>Chitinophaga</taxon>
    </lineage>
</organism>
<comment type="caution">
    <text evidence="2">The sequence shown here is derived from an EMBL/GenBank/DDBJ whole genome shotgun (WGS) entry which is preliminary data.</text>
</comment>
<sequence>MLLGYLLCPGKTFAQHYLDIQARADTDKIRIGEHVKLELSARVQLEGLKGASFKVFFPSLPDSFSHFEVVNRSELDTATAPGEKFFKQTVTVTSFDSGRWEIPALKFEVFSVTDGSYDSVFTQPVFIDVNTVAVDTTKAFKPIKAVKGVAWNLLDYWLYLVIGAVAVLLIIGLIWYFRKKPVKAPVVTGPVESPYDMAMRQLQELKGEKLWEQGDIKQYYTRLTDILRNYFEHQFGIAALEQTSAELLQNIKPVTILNQQRDKLQTILIIADLAKFAKMQPTPQEHEDCLTKATEIVTWTKPAVVREAQPGEAPKQQP</sequence>
<feature type="transmembrane region" description="Helical" evidence="1">
    <location>
        <begin position="156"/>
        <end position="177"/>
    </location>
</feature>
<dbReference type="EMBL" id="JBEXAC010000002">
    <property type="protein sequence ID" value="MET6999649.1"/>
    <property type="molecule type" value="Genomic_DNA"/>
</dbReference>
<reference evidence="2 3" key="1">
    <citation type="submission" date="2024-06" db="EMBL/GenBank/DDBJ databases">
        <title>Chitinophaga defluvii sp. nov., isolated from municipal sewage.</title>
        <authorList>
            <person name="Zhang L."/>
        </authorList>
    </citation>
    <scope>NUCLEOTIDE SEQUENCE [LARGE SCALE GENOMIC DNA]</scope>
    <source>
        <strain evidence="2 3">H8</strain>
    </source>
</reference>
<gene>
    <name evidence="2" type="ORF">ABR189_19830</name>
</gene>
<proteinExistence type="predicted"/>
<evidence type="ECO:0000313" key="3">
    <source>
        <dbReference type="Proteomes" id="UP001549749"/>
    </source>
</evidence>
<dbReference type="RefSeq" id="WP_354662213.1">
    <property type="nucleotide sequence ID" value="NZ_JBEXAC010000002.1"/>
</dbReference>
<dbReference type="Proteomes" id="UP001549749">
    <property type="component" value="Unassembled WGS sequence"/>
</dbReference>
<keyword evidence="1" id="KW-0472">Membrane</keyword>
<evidence type="ECO:0008006" key="4">
    <source>
        <dbReference type="Google" id="ProtNLM"/>
    </source>
</evidence>
<evidence type="ECO:0000256" key="1">
    <source>
        <dbReference type="SAM" id="Phobius"/>
    </source>
</evidence>
<accession>A0ABV2TC00</accession>
<protein>
    <recommendedName>
        <fullName evidence="4">Oxygen tolerance protein BatD</fullName>
    </recommendedName>
</protein>